<accession>A0A2U9IIK6</accession>
<dbReference type="InterPro" id="IPR004147">
    <property type="entry name" value="ABC1_dom"/>
</dbReference>
<protein>
    <submittedName>
        <fullName evidence="4">Glycosyl transferase family 1</fullName>
    </submittedName>
</protein>
<dbReference type="PANTHER" id="PTHR10566:SF113">
    <property type="entry name" value="PROTEIN ACTIVITY OF BC1 COMPLEX KINASE 7, CHLOROPLASTIC"/>
    <property type="match status" value="1"/>
</dbReference>
<dbReference type="Gene3D" id="1.10.510.10">
    <property type="entry name" value="Transferase(Phosphotransferase) domain 1"/>
    <property type="match status" value="1"/>
</dbReference>
<dbReference type="PANTHER" id="PTHR10566">
    <property type="entry name" value="CHAPERONE-ACTIVITY OF BC1 COMPLEX CABC1 -RELATED"/>
    <property type="match status" value="1"/>
</dbReference>
<feature type="domain" description="ABC1 atypical kinase-like" evidence="3">
    <location>
        <begin position="79"/>
        <end position="315"/>
    </location>
</feature>
<proteinExistence type="inferred from homology"/>
<dbReference type="AlphaFoldDB" id="A0A2U9IIK6"/>
<dbReference type="OrthoDB" id="8087at2157"/>
<dbReference type="Proteomes" id="UP000248044">
    <property type="component" value="Chromosome"/>
</dbReference>
<evidence type="ECO:0000256" key="1">
    <source>
        <dbReference type="ARBA" id="ARBA00009670"/>
    </source>
</evidence>
<feature type="transmembrane region" description="Helical" evidence="2">
    <location>
        <begin position="454"/>
        <end position="483"/>
    </location>
</feature>
<dbReference type="InterPro" id="IPR050154">
    <property type="entry name" value="UbiB_kinase"/>
</dbReference>
<name>A0A2U9IIK6_9CREN</name>
<keyword evidence="2" id="KW-0472">Membrane</keyword>
<keyword evidence="2" id="KW-1133">Transmembrane helix</keyword>
<dbReference type="RefSeq" id="WP_110271719.1">
    <property type="nucleotide sequence ID" value="NZ_CP029289.2"/>
</dbReference>
<keyword evidence="4" id="KW-0808">Transferase</keyword>
<organism evidence="4 5">
    <name type="scientific">Acidianus brierleyi</name>
    <dbReference type="NCBI Taxonomy" id="41673"/>
    <lineage>
        <taxon>Archaea</taxon>
        <taxon>Thermoproteota</taxon>
        <taxon>Thermoprotei</taxon>
        <taxon>Sulfolobales</taxon>
        <taxon>Sulfolobaceae</taxon>
        <taxon>Acidianus</taxon>
    </lineage>
</organism>
<dbReference type="GO" id="GO:0016740">
    <property type="term" value="F:transferase activity"/>
    <property type="evidence" value="ECO:0007669"/>
    <property type="project" value="UniProtKB-KW"/>
</dbReference>
<comment type="similarity">
    <text evidence="1">Belongs to the protein kinase superfamily. ADCK protein kinase family.</text>
</comment>
<dbReference type="SUPFAM" id="SSF56112">
    <property type="entry name" value="Protein kinase-like (PK-like)"/>
    <property type="match status" value="1"/>
</dbReference>
<gene>
    <name evidence="4" type="ORF">DFR85_00345</name>
</gene>
<dbReference type="Pfam" id="PF03109">
    <property type="entry name" value="ABC1"/>
    <property type="match status" value="1"/>
</dbReference>
<dbReference type="InterPro" id="IPR011009">
    <property type="entry name" value="Kinase-like_dom_sf"/>
</dbReference>
<evidence type="ECO:0000313" key="4">
    <source>
        <dbReference type="EMBL" id="AWR95841.1"/>
    </source>
</evidence>
<keyword evidence="5" id="KW-1185">Reference proteome</keyword>
<evidence type="ECO:0000259" key="3">
    <source>
        <dbReference type="Pfam" id="PF03109"/>
    </source>
</evidence>
<evidence type="ECO:0000313" key="5">
    <source>
        <dbReference type="Proteomes" id="UP000248044"/>
    </source>
</evidence>
<dbReference type="GeneID" id="36830559"/>
<sequence>MLKRTIEVATKLFPRVLMIRHYRKLMLEGKSLDDKEMEKEAEKLLNALISLGPAFIKMGQMISVHSDVLPEPYLKVLSRLQDQVPPSPWEEVKKEIEEDLGEKINEFEINNEPISSASIGQVYLAKTKEGNEVVFKVNRPKIREVVKEDVEVIKRLLPFLRFLFDESFYESFKAIVNDFSSRIFEEMDFTKEEFYMKKIKEELSEFPDVRVPEPYFATKRVLIMEYIKAHKVTSEEAKKIIQPSYLAYRVFKIFMVLLLEKEYFHADPHPGNIAVDDEGNIVIYDFGMIGRMDKDTRNKLIRAYTALIRLDGVGLVRVLEELNAVQPEADRELLAKGIELFLKGFQGVTPETLEVEEFIQAANEVFYRFPLRLPEKMVLYVRMTSTLGGTCTQIDPDFNFFERLVDLIEDEGLVFPAMIDEVKDTLSNAIRKFRLSLLEKPEKPKKEKYETLPIAIIVLSIILYIAFKQPILSILLAILGVVLKRG</sequence>
<keyword evidence="2" id="KW-0812">Transmembrane</keyword>
<dbReference type="CDD" id="cd05121">
    <property type="entry name" value="ABC1_ADCK3-like"/>
    <property type="match status" value="1"/>
</dbReference>
<reference evidence="4 5" key="1">
    <citation type="submission" date="2018-05" db="EMBL/GenBank/DDBJ databases">
        <title>Complete Genome Sequences of Extremely Thermoacidophilic, Metal-Mobilizing Type-Strain Members of the Archaeal Family Sulfolobaceae: Acidianus brierleyi DSM-1651T, Acidianus sulfidivorans DSM-18786T, Metallosphaera hakonensis DSM-7519T, and Metallosphaera prunae DSM-10039T.</title>
        <authorList>
            <person name="Counts J.A."/>
            <person name="Kelly R.M."/>
        </authorList>
    </citation>
    <scope>NUCLEOTIDE SEQUENCE [LARGE SCALE GENOMIC DNA]</scope>
    <source>
        <strain evidence="4 5">DSM 1651</strain>
    </source>
</reference>
<dbReference type="EMBL" id="CP029289">
    <property type="protein sequence ID" value="AWR95841.1"/>
    <property type="molecule type" value="Genomic_DNA"/>
</dbReference>
<evidence type="ECO:0000256" key="2">
    <source>
        <dbReference type="SAM" id="Phobius"/>
    </source>
</evidence>
<dbReference type="KEGG" id="abri:DFR85_00345"/>